<keyword evidence="3" id="KW-1185">Reference proteome</keyword>
<dbReference type="Proteomes" id="UP000266841">
    <property type="component" value="Unassembled WGS sequence"/>
</dbReference>
<protein>
    <submittedName>
        <fullName evidence="2">Uncharacterized protein</fullName>
    </submittedName>
</protein>
<dbReference type="InterPro" id="IPR032675">
    <property type="entry name" value="LRR_dom_sf"/>
</dbReference>
<evidence type="ECO:0000313" key="2">
    <source>
        <dbReference type="EMBL" id="EJK47927.1"/>
    </source>
</evidence>
<evidence type="ECO:0000256" key="1">
    <source>
        <dbReference type="SAM" id="MobiDB-lite"/>
    </source>
</evidence>
<organism evidence="2 3">
    <name type="scientific">Thalassiosira oceanica</name>
    <name type="common">Marine diatom</name>
    <dbReference type="NCBI Taxonomy" id="159749"/>
    <lineage>
        <taxon>Eukaryota</taxon>
        <taxon>Sar</taxon>
        <taxon>Stramenopiles</taxon>
        <taxon>Ochrophyta</taxon>
        <taxon>Bacillariophyta</taxon>
        <taxon>Coscinodiscophyceae</taxon>
        <taxon>Thalassiosirophycidae</taxon>
        <taxon>Thalassiosirales</taxon>
        <taxon>Thalassiosiraceae</taxon>
        <taxon>Thalassiosira</taxon>
    </lineage>
</organism>
<sequence length="188" mass="20396">MWGTSTTIQGVVCGWAVNHRGLPAGSSPMRHSESHPARGSSRRGPASGGAGRTLSGYPALSPPRVDRLTVCPIRLREVWGRHPLIHEPTTPCRKKQKGSCRQYVQQAIAQLETYHSAIMDDVGRVYYYSGCLIPDELRSMITSIHVHPQVEDIPNGAFAGCSNLTNVQFANGGALKVLETTHSKAAQL</sequence>
<gene>
    <name evidence="2" type="ORF">THAOC_33318</name>
</gene>
<comment type="caution">
    <text evidence="2">The sequence shown here is derived from an EMBL/GenBank/DDBJ whole genome shotgun (WGS) entry which is preliminary data.</text>
</comment>
<dbReference type="EMBL" id="AGNL01046468">
    <property type="protein sequence ID" value="EJK47927.1"/>
    <property type="molecule type" value="Genomic_DNA"/>
</dbReference>
<dbReference type="Gene3D" id="3.80.10.10">
    <property type="entry name" value="Ribonuclease Inhibitor"/>
    <property type="match status" value="1"/>
</dbReference>
<proteinExistence type="predicted"/>
<name>K0RMH0_THAOC</name>
<dbReference type="AlphaFoldDB" id="K0RMH0"/>
<evidence type="ECO:0000313" key="3">
    <source>
        <dbReference type="Proteomes" id="UP000266841"/>
    </source>
</evidence>
<feature type="region of interest" description="Disordered" evidence="1">
    <location>
        <begin position="23"/>
        <end position="60"/>
    </location>
</feature>
<accession>K0RMH0</accession>
<reference evidence="2 3" key="1">
    <citation type="journal article" date="2012" name="Genome Biol.">
        <title>Genome and low-iron response of an oceanic diatom adapted to chronic iron limitation.</title>
        <authorList>
            <person name="Lommer M."/>
            <person name="Specht M."/>
            <person name="Roy A.S."/>
            <person name="Kraemer L."/>
            <person name="Andreson R."/>
            <person name="Gutowska M.A."/>
            <person name="Wolf J."/>
            <person name="Bergner S.V."/>
            <person name="Schilhabel M.B."/>
            <person name="Klostermeier U.C."/>
            <person name="Beiko R.G."/>
            <person name="Rosenstiel P."/>
            <person name="Hippler M."/>
            <person name="Laroche J."/>
        </authorList>
    </citation>
    <scope>NUCLEOTIDE SEQUENCE [LARGE SCALE GENOMIC DNA]</scope>
    <source>
        <strain evidence="2 3">CCMP1005</strain>
    </source>
</reference>